<evidence type="ECO:0000256" key="1">
    <source>
        <dbReference type="ARBA" id="ARBA00001917"/>
    </source>
</evidence>
<evidence type="ECO:0000256" key="7">
    <source>
        <dbReference type="ARBA" id="ARBA00022857"/>
    </source>
</evidence>
<comment type="similarity">
    <text evidence="11">Belongs to the IPP isomerase type 2 family.</text>
</comment>
<evidence type="ECO:0000256" key="4">
    <source>
        <dbReference type="ARBA" id="ARBA00022643"/>
    </source>
</evidence>
<evidence type="ECO:0000256" key="6">
    <source>
        <dbReference type="ARBA" id="ARBA00022842"/>
    </source>
</evidence>
<evidence type="ECO:0000256" key="11">
    <source>
        <dbReference type="HAMAP-Rule" id="MF_00354"/>
    </source>
</evidence>
<proteinExistence type="inferred from homology"/>
<dbReference type="PANTHER" id="PTHR43665:SF1">
    <property type="entry name" value="ISOPENTENYL-DIPHOSPHATE DELTA-ISOMERASE"/>
    <property type="match status" value="1"/>
</dbReference>
<evidence type="ECO:0000259" key="12">
    <source>
        <dbReference type="Pfam" id="PF01070"/>
    </source>
</evidence>
<dbReference type="PIRSF" id="PIRSF003314">
    <property type="entry name" value="IPP_isomerase"/>
    <property type="match status" value="1"/>
</dbReference>
<dbReference type="Pfam" id="PF01070">
    <property type="entry name" value="FMN_dh"/>
    <property type="match status" value="1"/>
</dbReference>
<dbReference type="GO" id="GO:0016491">
    <property type="term" value="F:oxidoreductase activity"/>
    <property type="evidence" value="ECO:0007669"/>
    <property type="project" value="InterPro"/>
</dbReference>
<dbReference type="GO" id="GO:0070402">
    <property type="term" value="F:NADPH binding"/>
    <property type="evidence" value="ECO:0007669"/>
    <property type="project" value="UniProtKB-UniRule"/>
</dbReference>
<keyword evidence="5 11" id="KW-0479">Metal-binding</keyword>
<comment type="caution">
    <text evidence="13">The sequence shown here is derived from an EMBL/GenBank/DDBJ whole genome shotgun (WGS) entry which is preliminary data.</text>
</comment>
<dbReference type="HAMAP" id="MF_00354">
    <property type="entry name" value="Idi_2"/>
    <property type="match status" value="1"/>
</dbReference>
<dbReference type="SMART" id="SM01240">
    <property type="entry name" value="IMPDH"/>
    <property type="match status" value="1"/>
</dbReference>
<feature type="binding site" evidence="11">
    <location>
        <position position="176"/>
    </location>
    <ligand>
        <name>Mg(2+)</name>
        <dbReference type="ChEBI" id="CHEBI:18420"/>
    </ligand>
</feature>
<sequence length="370" mass="39212">MKTTSTAEQLFGNEIMTKAKLTSSRKMDHLRICSQENIETGTTLFDDVHLVHCALPECDMDAIDLSVEFLGKRLGSPLFIAAMTGGHPDTAEVNRVLAAAAEKYWLGIGVGSQRAALEKPELADSFAIVRETAPHAFVCGNLGAVQLAEHGAEWAERAVEMIDADALCIHLNFLQEVIQPEGDRSAVGCLEAIRQCCKDVKFPVIVKETGNGISREVASQLWDAGVAAIDTGGVGGTSWAKIEGIRADERGAAGDKALRELGDSLLTWGIPTALSVFEVAGTRKGPVIATGGLRSGLDIAKGIALGATLGGMALPLLSPALSGEEEMYASVDSIHYQLRAAMFLTGSANISSLQSARTYITGALREMTRE</sequence>
<keyword evidence="7 11" id="KW-0521">NADP</keyword>
<organism evidence="13 14">
    <name type="scientific">Methanorbis furvi</name>
    <dbReference type="NCBI Taxonomy" id="3028299"/>
    <lineage>
        <taxon>Archaea</taxon>
        <taxon>Methanobacteriati</taxon>
        <taxon>Methanobacteriota</taxon>
        <taxon>Stenosarchaea group</taxon>
        <taxon>Methanomicrobia</taxon>
        <taxon>Methanomicrobiales</taxon>
        <taxon>Methanocorpusculaceae</taxon>
        <taxon>Methanorbis</taxon>
    </lineage>
</organism>
<feature type="binding site" evidence="11">
    <location>
        <position position="175"/>
    </location>
    <ligand>
        <name>substrate</name>
    </ligand>
</feature>
<feature type="binding site" evidence="11">
    <location>
        <begin position="292"/>
        <end position="294"/>
    </location>
    <ligand>
        <name>FMN</name>
        <dbReference type="ChEBI" id="CHEBI:58210"/>
    </ligand>
</feature>
<comment type="subunit">
    <text evidence="10 11">Homooctamer. Dimer of tetramers.</text>
</comment>
<dbReference type="GO" id="GO:0010181">
    <property type="term" value="F:FMN binding"/>
    <property type="evidence" value="ECO:0007669"/>
    <property type="project" value="UniProtKB-UniRule"/>
</dbReference>
<keyword evidence="14" id="KW-1185">Reference proteome</keyword>
<dbReference type="EC" id="5.3.3.2" evidence="11"/>
<comment type="cofactor">
    <cofactor evidence="11">
        <name>NADPH</name>
        <dbReference type="ChEBI" id="CHEBI:57783"/>
    </cofactor>
</comment>
<dbReference type="CDD" id="cd02811">
    <property type="entry name" value="IDI-2_FMN"/>
    <property type="match status" value="1"/>
</dbReference>
<dbReference type="GO" id="GO:0008299">
    <property type="term" value="P:isoprenoid biosynthetic process"/>
    <property type="evidence" value="ECO:0007669"/>
    <property type="project" value="UniProtKB-UniRule"/>
</dbReference>
<reference evidence="13" key="1">
    <citation type="submission" date="2023-06" db="EMBL/GenBank/DDBJ databases">
        <title>Genome sequence of Methancorpusculaceae sp. Ag1.</title>
        <authorList>
            <person name="Protasov E."/>
            <person name="Platt K."/>
            <person name="Poehlein A."/>
            <person name="Daniel R."/>
            <person name="Brune A."/>
        </authorList>
    </citation>
    <scope>NUCLEOTIDE SEQUENCE</scope>
    <source>
        <strain evidence="13">Ag1</strain>
    </source>
</reference>
<comment type="cofactor">
    <cofactor evidence="1 11">
        <name>FMN</name>
        <dbReference type="ChEBI" id="CHEBI:58210"/>
    </cofactor>
</comment>
<feature type="binding site" evidence="11">
    <location>
        <begin position="82"/>
        <end position="84"/>
    </location>
    <ligand>
        <name>FMN</name>
        <dbReference type="ChEBI" id="CHEBI:58210"/>
    </ligand>
</feature>
<feature type="domain" description="FMN-dependent dehydrogenase" evidence="12">
    <location>
        <begin position="190"/>
        <end position="356"/>
    </location>
</feature>
<feature type="binding site" evidence="11">
    <location>
        <position position="207"/>
    </location>
    <ligand>
        <name>FMN</name>
        <dbReference type="ChEBI" id="CHEBI:58210"/>
    </ligand>
</feature>
<gene>
    <name evidence="11 13" type="primary">fni</name>
    <name evidence="13" type="ORF">McpAg1_17450</name>
</gene>
<evidence type="ECO:0000313" key="14">
    <source>
        <dbReference type="Proteomes" id="UP001273136"/>
    </source>
</evidence>
<feature type="binding site" evidence="11">
    <location>
        <position position="141"/>
    </location>
    <ligand>
        <name>FMN</name>
        <dbReference type="ChEBI" id="CHEBI:58210"/>
    </ligand>
</feature>
<dbReference type="GO" id="GO:0004452">
    <property type="term" value="F:isopentenyl-diphosphate delta-isomerase activity"/>
    <property type="evidence" value="ECO:0007669"/>
    <property type="project" value="UniProtKB-UniRule"/>
</dbReference>
<feature type="binding site" evidence="11">
    <location>
        <position position="237"/>
    </location>
    <ligand>
        <name>FMN</name>
        <dbReference type="ChEBI" id="CHEBI:58210"/>
    </ligand>
</feature>
<feature type="binding site" evidence="11">
    <location>
        <begin position="112"/>
        <end position="114"/>
    </location>
    <ligand>
        <name>substrate</name>
    </ligand>
</feature>
<dbReference type="InterPro" id="IPR013785">
    <property type="entry name" value="Aldolase_TIM"/>
</dbReference>
<dbReference type="EMBL" id="JAWDKA010000010">
    <property type="protein sequence ID" value="MDV0442499.1"/>
    <property type="molecule type" value="Genomic_DNA"/>
</dbReference>
<keyword evidence="2 11" id="KW-0963">Cytoplasm</keyword>
<evidence type="ECO:0000256" key="9">
    <source>
        <dbReference type="ARBA" id="ARBA00023235"/>
    </source>
</evidence>
<dbReference type="NCBIfam" id="TIGR02151">
    <property type="entry name" value="IPP_isom_2"/>
    <property type="match status" value="1"/>
</dbReference>
<comment type="caution">
    <text evidence="11">Lacks conserved residue(s) required for the propagation of feature annotation.</text>
</comment>
<comment type="catalytic activity">
    <reaction evidence="11">
        <text>isopentenyl diphosphate = dimethylallyl diphosphate</text>
        <dbReference type="Rhea" id="RHEA:23284"/>
        <dbReference type="ChEBI" id="CHEBI:57623"/>
        <dbReference type="ChEBI" id="CHEBI:128769"/>
        <dbReference type="EC" id="5.3.3.2"/>
    </reaction>
</comment>
<comment type="cofactor">
    <cofactor evidence="11">
        <name>Mg(2+)</name>
        <dbReference type="ChEBI" id="CHEBI:18420"/>
    </cofactor>
</comment>
<keyword evidence="8 11" id="KW-0414">Isoprene biosynthesis</keyword>
<feature type="binding site" evidence="11">
    <location>
        <position position="112"/>
    </location>
    <ligand>
        <name>FMN</name>
        <dbReference type="ChEBI" id="CHEBI:58210"/>
    </ligand>
</feature>
<evidence type="ECO:0000256" key="2">
    <source>
        <dbReference type="ARBA" id="ARBA00022490"/>
    </source>
</evidence>
<name>A0AAE4ME29_9EURY</name>
<evidence type="ECO:0000256" key="3">
    <source>
        <dbReference type="ARBA" id="ARBA00022630"/>
    </source>
</evidence>
<evidence type="ECO:0000256" key="8">
    <source>
        <dbReference type="ARBA" id="ARBA00023229"/>
    </source>
</evidence>
<keyword evidence="9 11" id="KW-0413">Isomerase</keyword>
<keyword evidence="6 11" id="KW-0460">Magnesium</keyword>
<comment type="subcellular location">
    <subcellularLocation>
        <location evidence="11">Cytoplasm</location>
    </subcellularLocation>
</comment>
<dbReference type="PANTHER" id="PTHR43665">
    <property type="entry name" value="ISOPENTENYL-DIPHOSPHATE DELTA-ISOMERASE"/>
    <property type="match status" value="1"/>
</dbReference>
<keyword evidence="3 11" id="KW-0285">Flavoprotein</keyword>
<dbReference type="SUPFAM" id="SSF51395">
    <property type="entry name" value="FMN-linked oxidoreductases"/>
    <property type="match status" value="1"/>
</dbReference>
<evidence type="ECO:0000256" key="5">
    <source>
        <dbReference type="ARBA" id="ARBA00022723"/>
    </source>
</evidence>
<dbReference type="InterPro" id="IPR011179">
    <property type="entry name" value="IPdP_isomerase"/>
</dbReference>
<dbReference type="GO" id="GO:0000287">
    <property type="term" value="F:magnesium ion binding"/>
    <property type="evidence" value="ECO:0007669"/>
    <property type="project" value="UniProtKB-UniRule"/>
</dbReference>
<feature type="binding site" evidence="11">
    <location>
        <begin position="313"/>
        <end position="314"/>
    </location>
    <ligand>
        <name>FMN</name>
        <dbReference type="ChEBI" id="CHEBI:58210"/>
    </ligand>
</feature>
<comment type="function">
    <text evidence="11">Involved in the biosynthesis of isoprenoids. Catalyzes the 1,3-allylic rearrangement of the homoallylic substrate isopentenyl (IPP) to its allylic isomer, dimethylallyl diphosphate (DMAPP).</text>
</comment>
<evidence type="ECO:0000256" key="10">
    <source>
        <dbReference type="ARBA" id="ARBA00025810"/>
    </source>
</evidence>
<dbReference type="Gene3D" id="3.20.20.70">
    <property type="entry name" value="Aldolase class I"/>
    <property type="match status" value="1"/>
</dbReference>
<accession>A0AAE4ME29</accession>
<feature type="binding site" evidence="11">
    <location>
        <begin position="25"/>
        <end position="26"/>
    </location>
    <ligand>
        <name>substrate</name>
    </ligand>
</feature>
<dbReference type="GO" id="GO:0005737">
    <property type="term" value="C:cytoplasm"/>
    <property type="evidence" value="ECO:0007669"/>
    <property type="project" value="UniProtKB-SubCell"/>
</dbReference>
<dbReference type="InterPro" id="IPR000262">
    <property type="entry name" value="FMN-dep_DH"/>
</dbReference>
<dbReference type="Proteomes" id="UP001273136">
    <property type="component" value="Unassembled WGS sequence"/>
</dbReference>
<protein>
    <recommendedName>
        <fullName evidence="11">Isopentenyl-diphosphate delta-isomerase</fullName>
        <shortName evidence="11">IPP isomerase</shortName>
        <ecNumber evidence="11">5.3.3.2</ecNumber>
    </recommendedName>
    <alternativeName>
        <fullName evidence="11">Isopentenyl diphosphate:dimethylallyl diphosphate isomerase</fullName>
    </alternativeName>
    <alternativeName>
        <fullName evidence="11">Isopentenyl pyrophosphate isomerase</fullName>
    </alternativeName>
    <alternativeName>
        <fullName evidence="11">Type 2 isopentenyl diphosphate isomerase</fullName>
        <shortName evidence="11">IDI-2</shortName>
    </alternativeName>
</protein>
<dbReference type="AlphaFoldDB" id="A0AAE4ME29"/>
<keyword evidence="4 11" id="KW-0288">FMN</keyword>
<evidence type="ECO:0000313" key="13">
    <source>
        <dbReference type="EMBL" id="MDV0442499.1"/>
    </source>
</evidence>